<protein>
    <recommendedName>
        <fullName evidence="9">Purine nucleoside phosphorylase</fullName>
    </recommendedName>
</protein>
<comment type="similarity">
    <text evidence="2 9">Belongs to the purine nucleoside phosphorylase YfiH/LACC1 family.</text>
</comment>
<reference evidence="11 12" key="2">
    <citation type="submission" date="2016-10" db="EMBL/GenBank/DDBJ databases">
        <authorList>
            <person name="de Groot N.N."/>
        </authorList>
    </citation>
    <scope>NUCLEOTIDE SEQUENCE [LARGE SCALE GENOMIC DNA]</scope>
    <source>
        <strain evidence="11 12">BS2772</strain>
    </source>
</reference>
<dbReference type="InterPro" id="IPR011324">
    <property type="entry name" value="Cytotoxic_necrot_fac-like_cat"/>
</dbReference>
<dbReference type="EMBL" id="LT629704">
    <property type="protein sequence ID" value="SDN81352.1"/>
    <property type="molecule type" value="Genomic_DNA"/>
</dbReference>
<organism evidence="11 12">
    <name type="scientific">Pseudomonas antarctica</name>
    <dbReference type="NCBI Taxonomy" id="219572"/>
    <lineage>
        <taxon>Bacteria</taxon>
        <taxon>Pseudomonadati</taxon>
        <taxon>Pseudomonadota</taxon>
        <taxon>Gammaproteobacteria</taxon>
        <taxon>Pseudomonadales</taxon>
        <taxon>Pseudomonadaceae</taxon>
        <taxon>Pseudomonas</taxon>
    </lineage>
</organism>
<dbReference type="AlphaFoldDB" id="A0A1H0EG65"/>
<evidence type="ECO:0000256" key="3">
    <source>
        <dbReference type="ARBA" id="ARBA00022679"/>
    </source>
</evidence>
<dbReference type="InterPro" id="IPR038371">
    <property type="entry name" value="Cu_polyphenol_OxRdtase_sf"/>
</dbReference>
<evidence type="ECO:0000313" key="10">
    <source>
        <dbReference type="EMBL" id="KAF2408249.1"/>
    </source>
</evidence>
<keyword evidence="4" id="KW-0479">Metal-binding</keyword>
<evidence type="ECO:0000256" key="5">
    <source>
        <dbReference type="ARBA" id="ARBA00022833"/>
    </source>
</evidence>
<accession>A0A1H0EG65</accession>
<dbReference type="NCBIfam" id="TIGR00726">
    <property type="entry name" value="peptidoglycan editing factor PgeF"/>
    <property type="match status" value="1"/>
</dbReference>
<evidence type="ECO:0000313" key="12">
    <source>
        <dbReference type="Proteomes" id="UP000182470"/>
    </source>
</evidence>
<gene>
    <name evidence="10" type="primary">yfiH_2</name>
    <name evidence="10" type="ORF">PSAN_06370</name>
    <name evidence="11" type="ORF">SAMN04490179_6001</name>
</gene>
<dbReference type="EMBL" id="JXDI01000001">
    <property type="protein sequence ID" value="KAF2408249.1"/>
    <property type="molecule type" value="Genomic_DNA"/>
</dbReference>
<dbReference type="CDD" id="cd16833">
    <property type="entry name" value="YfiH"/>
    <property type="match status" value="1"/>
</dbReference>
<dbReference type="PANTHER" id="PTHR30616:SF3">
    <property type="entry name" value="PURINE NUCLEOSIDE PHOSPHORYLASE"/>
    <property type="match status" value="1"/>
</dbReference>
<evidence type="ECO:0000256" key="1">
    <source>
        <dbReference type="ARBA" id="ARBA00000553"/>
    </source>
</evidence>
<dbReference type="SUPFAM" id="SSF64438">
    <property type="entry name" value="CNF1/YfiH-like putative cysteine hydrolases"/>
    <property type="match status" value="1"/>
</dbReference>
<evidence type="ECO:0000256" key="8">
    <source>
        <dbReference type="ARBA" id="ARBA00049893"/>
    </source>
</evidence>
<evidence type="ECO:0000256" key="7">
    <source>
        <dbReference type="ARBA" id="ARBA00048968"/>
    </source>
</evidence>
<dbReference type="InterPro" id="IPR003730">
    <property type="entry name" value="Cu_polyphenol_OxRdtase"/>
</dbReference>
<comment type="catalytic activity">
    <reaction evidence="6">
        <text>adenosine + H2O + H(+) = inosine + NH4(+)</text>
        <dbReference type="Rhea" id="RHEA:24408"/>
        <dbReference type="ChEBI" id="CHEBI:15377"/>
        <dbReference type="ChEBI" id="CHEBI:15378"/>
        <dbReference type="ChEBI" id="CHEBI:16335"/>
        <dbReference type="ChEBI" id="CHEBI:17596"/>
        <dbReference type="ChEBI" id="CHEBI:28938"/>
        <dbReference type="EC" id="3.5.4.4"/>
    </reaction>
    <physiologicalReaction direction="left-to-right" evidence="6">
        <dbReference type="Rhea" id="RHEA:24409"/>
    </physiologicalReaction>
</comment>
<dbReference type="Proteomes" id="UP000748067">
    <property type="component" value="Unassembled WGS sequence"/>
</dbReference>
<evidence type="ECO:0000256" key="6">
    <source>
        <dbReference type="ARBA" id="ARBA00047989"/>
    </source>
</evidence>
<dbReference type="GO" id="GO:0017061">
    <property type="term" value="F:S-methyl-5-thioadenosine phosphorylase activity"/>
    <property type="evidence" value="ECO:0007669"/>
    <property type="project" value="UniProtKB-EC"/>
</dbReference>
<dbReference type="Gene3D" id="3.60.140.10">
    <property type="entry name" value="CNF1/YfiH-like putative cysteine hydrolases"/>
    <property type="match status" value="1"/>
</dbReference>
<evidence type="ECO:0000256" key="4">
    <source>
        <dbReference type="ARBA" id="ARBA00022723"/>
    </source>
</evidence>
<dbReference type="Pfam" id="PF02578">
    <property type="entry name" value="Cu-oxidase_4"/>
    <property type="match status" value="1"/>
</dbReference>
<sequence>MPLQQANNLGAIPGVDHGFCLIDDPLRPEEVFICKQVHSASVIEWQADQVANTVEANGVFTRKHQPIAVITADCLPILIASNSGEMVAAVHGGWKGLQRAIIANALKRFAAEGFAADHLQVAIGPSIKPCCYEVSEEFIAQFQADQGHLWRDGQAPWRFEQPAPRLPAQIAPPHARQTGSAWFDLTGYGLMLLQAAGVKREQIEVSEVCTYCTSPTFASYRRRTHNPEEAKTLIYSWIAREA</sequence>
<proteinExistence type="inferred from homology"/>
<comment type="catalytic activity">
    <reaction evidence="8">
        <text>S-methyl-5'-thioadenosine + phosphate = 5-(methylsulfanyl)-alpha-D-ribose 1-phosphate + adenine</text>
        <dbReference type="Rhea" id="RHEA:11852"/>
        <dbReference type="ChEBI" id="CHEBI:16708"/>
        <dbReference type="ChEBI" id="CHEBI:17509"/>
        <dbReference type="ChEBI" id="CHEBI:43474"/>
        <dbReference type="ChEBI" id="CHEBI:58533"/>
        <dbReference type="EC" id="2.4.2.28"/>
    </reaction>
    <physiologicalReaction direction="left-to-right" evidence="8">
        <dbReference type="Rhea" id="RHEA:11853"/>
    </physiologicalReaction>
</comment>
<keyword evidence="13" id="KW-1185">Reference proteome</keyword>
<dbReference type="GO" id="GO:0005507">
    <property type="term" value="F:copper ion binding"/>
    <property type="evidence" value="ECO:0007669"/>
    <property type="project" value="TreeGrafter"/>
</dbReference>
<comment type="catalytic activity">
    <reaction evidence="1">
        <text>inosine + phosphate = alpha-D-ribose 1-phosphate + hypoxanthine</text>
        <dbReference type="Rhea" id="RHEA:27646"/>
        <dbReference type="ChEBI" id="CHEBI:17368"/>
        <dbReference type="ChEBI" id="CHEBI:17596"/>
        <dbReference type="ChEBI" id="CHEBI:43474"/>
        <dbReference type="ChEBI" id="CHEBI:57720"/>
        <dbReference type="EC" id="2.4.2.1"/>
    </reaction>
    <physiologicalReaction direction="left-to-right" evidence="1">
        <dbReference type="Rhea" id="RHEA:27647"/>
    </physiologicalReaction>
</comment>
<keyword evidence="3" id="KW-0808">Transferase</keyword>
<reference evidence="10 13" key="1">
    <citation type="submission" date="2015-01" db="EMBL/GenBank/DDBJ databases">
        <title>Genome Sequence of Pseudomonas antarctica CMS 35.</title>
        <authorList>
            <person name="Voget S."/>
            <person name="Chow J."/>
            <person name="Daniel R."/>
            <person name="Streit W."/>
        </authorList>
    </citation>
    <scope>NUCLEOTIDE SEQUENCE [LARGE SCALE GENOMIC DNA]</scope>
    <source>
        <strain evidence="10 13">CMS 35</strain>
    </source>
</reference>
<dbReference type="Proteomes" id="UP000182470">
    <property type="component" value="Chromosome I"/>
</dbReference>
<evidence type="ECO:0000256" key="9">
    <source>
        <dbReference type="RuleBase" id="RU361274"/>
    </source>
</evidence>
<evidence type="ECO:0000313" key="11">
    <source>
        <dbReference type="EMBL" id="SDN81352.1"/>
    </source>
</evidence>
<evidence type="ECO:0000313" key="13">
    <source>
        <dbReference type="Proteomes" id="UP000748067"/>
    </source>
</evidence>
<name>A0A1H0EG65_9PSED</name>
<evidence type="ECO:0000256" key="2">
    <source>
        <dbReference type="ARBA" id="ARBA00007353"/>
    </source>
</evidence>
<dbReference type="PANTHER" id="PTHR30616">
    <property type="entry name" value="UNCHARACTERIZED PROTEIN YFIH"/>
    <property type="match status" value="1"/>
</dbReference>
<comment type="catalytic activity">
    <reaction evidence="7">
        <text>adenosine + phosphate = alpha-D-ribose 1-phosphate + adenine</text>
        <dbReference type="Rhea" id="RHEA:27642"/>
        <dbReference type="ChEBI" id="CHEBI:16335"/>
        <dbReference type="ChEBI" id="CHEBI:16708"/>
        <dbReference type="ChEBI" id="CHEBI:43474"/>
        <dbReference type="ChEBI" id="CHEBI:57720"/>
        <dbReference type="EC" id="2.4.2.1"/>
    </reaction>
    <physiologicalReaction direction="left-to-right" evidence="7">
        <dbReference type="Rhea" id="RHEA:27643"/>
    </physiologicalReaction>
</comment>
<keyword evidence="5" id="KW-0862">Zinc</keyword>